<dbReference type="eggNOG" id="ENOG502ZF0D">
    <property type="taxonomic scope" value="Bacteria"/>
</dbReference>
<proteinExistence type="predicted"/>
<organism evidence="2 3">
    <name type="scientific">Crocosphaera subtropica (strain ATCC 51142 / BH68)</name>
    <name type="common">Cyanothece sp. (strain ATCC 51142)</name>
    <dbReference type="NCBI Taxonomy" id="43989"/>
    <lineage>
        <taxon>Bacteria</taxon>
        <taxon>Bacillati</taxon>
        <taxon>Cyanobacteriota</taxon>
        <taxon>Cyanophyceae</taxon>
        <taxon>Oscillatoriophycideae</taxon>
        <taxon>Chroococcales</taxon>
        <taxon>Aphanothecaceae</taxon>
        <taxon>Crocosphaera</taxon>
        <taxon>Crocosphaera subtropica</taxon>
    </lineage>
</organism>
<accession>B1WQM0</accession>
<evidence type="ECO:0000256" key="1">
    <source>
        <dbReference type="SAM" id="Phobius"/>
    </source>
</evidence>
<dbReference type="STRING" id="43989.cce_2382"/>
<protein>
    <submittedName>
        <fullName evidence="2">Uncharacterized protein</fullName>
    </submittedName>
</protein>
<dbReference type="EMBL" id="CP000806">
    <property type="protein sequence ID" value="ACB51731.1"/>
    <property type="molecule type" value="Genomic_DNA"/>
</dbReference>
<dbReference type="KEGG" id="cyt:cce_2382"/>
<name>B1WQM0_CROS5</name>
<evidence type="ECO:0000313" key="2">
    <source>
        <dbReference type="EMBL" id="ACB51731.1"/>
    </source>
</evidence>
<gene>
    <name evidence="2" type="ordered locus">cce_2382</name>
</gene>
<feature type="transmembrane region" description="Helical" evidence="1">
    <location>
        <begin position="105"/>
        <end position="124"/>
    </location>
</feature>
<keyword evidence="1" id="KW-0812">Transmembrane</keyword>
<dbReference type="AlphaFoldDB" id="B1WQM0"/>
<keyword evidence="1" id="KW-0472">Membrane</keyword>
<feature type="transmembrane region" description="Helical" evidence="1">
    <location>
        <begin position="130"/>
        <end position="156"/>
    </location>
</feature>
<sequence length="158" mass="18226">MIPEDKRHYTYIELTLGVTTLTLVRPHKPIKIDLNQEYPCPCRRRGHLLPIVLTEAFGCDRCQQIFVVEENGQTIEQLSSSYPYKRVWRWTGYRWLIIRPGLRDGYLPIMTGMMVVILIGWFLLALQSSLGPSIIIGIALAGLLVVLPAIIFWLAYRR</sequence>
<dbReference type="Proteomes" id="UP000001203">
    <property type="component" value="Chromosome circular"/>
</dbReference>
<keyword evidence="1" id="KW-1133">Transmembrane helix</keyword>
<evidence type="ECO:0000313" key="3">
    <source>
        <dbReference type="Proteomes" id="UP000001203"/>
    </source>
</evidence>
<reference evidence="2 3" key="1">
    <citation type="journal article" date="2008" name="Proc. Natl. Acad. Sci. U.S.A.">
        <title>The genome of Cyanothece 51142, a unicellular diazotrophic cyanobacterium important in the marine nitrogen cycle.</title>
        <authorList>
            <person name="Welsh E.A."/>
            <person name="Liberton M."/>
            <person name="Stoeckel J."/>
            <person name="Loh T."/>
            <person name="Elvitigala T."/>
            <person name="Wang C."/>
            <person name="Wollam A."/>
            <person name="Fulton R.S."/>
            <person name="Clifton S.W."/>
            <person name="Jacobs J.M."/>
            <person name="Aurora R."/>
            <person name="Ghosh B.K."/>
            <person name="Sherman L.A."/>
            <person name="Smith R.D."/>
            <person name="Wilson R.K."/>
            <person name="Pakrasi H.B."/>
        </authorList>
    </citation>
    <scope>NUCLEOTIDE SEQUENCE [LARGE SCALE GENOMIC DNA]</scope>
    <source>
        <strain evidence="3">ATCC 51142 / BH68</strain>
    </source>
</reference>
<dbReference type="HOGENOM" id="CLU_151879_0_0_3"/>
<keyword evidence="3" id="KW-1185">Reference proteome</keyword>